<evidence type="ECO:0000313" key="3">
    <source>
        <dbReference type="Proteomes" id="UP000824469"/>
    </source>
</evidence>
<reference evidence="2 3" key="1">
    <citation type="journal article" date="2021" name="Nat. Plants">
        <title>The Taxus genome provides insights into paclitaxel biosynthesis.</title>
        <authorList>
            <person name="Xiong X."/>
            <person name="Gou J."/>
            <person name="Liao Q."/>
            <person name="Li Y."/>
            <person name="Zhou Q."/>
            <person name="Bi G."/>
            <person name="Li C."/>
            <person name="Du R."/>
            <person name="Wang X."/>
            <person name="Sun T."/>
            <person name="Guo L."/>
            <person name="Liang H."/>
            <person name="Lu P."/>
            <person name="Wu Y."/>
            <person name="Zhang Z."/>
            <person name="Ro D.K."/>
            <person name="Shang Y."/>
            <person name="Huang S."/>
            <person name="Yan J."/>
        </authorList>
    </citation>
    <scope>NUCLEOTIDE SEQUENCE [LARGE SCALE GENOMIC DNA]</scope>
    <source>
        <strain evidence="2">Ta-2019</strain>
    </source>
</reference>
<comment type="caution">
    <text evidence="2">The sequence shown here is derived from an EMBL/GenBank/DDBJ whole genome shotgun (WGS) entry which is preliminary data.</text>
</comment>
<evidence type="ECO:0000313" key="2">
    <source>
        <dbReference type="EMBL" id="KAH9317110.1"/>
    </source>
</evidence>
<feature type="non-terminal residue" evidence="2">
    <location>
        <position position="55"/>
    </location>
</feature>
<gene>
    <name evidence="2" type="ORF">KI387_018879</name>
</gene>
<protein>
    <submittedName>
        <fullName evidence="2">Uncharacterized protein</fullName>
    </submittedName>
</protein>
<name>A0AA38G8P7_TAXCH</name>
<dbReference type="AlphaFoldDB" id="A0AA38G8P7"/>
<dbReference type="Proteomes" id="UP000824469">
    <property type="component" value="Unassembled WGS sequence"/>
</dbReference>
<keyword evidence="3" id="KW-1185">Reference proteome</keyword>
<proteinExistence type="predicted"/>
<feature type="non-terminal residue" evidence="2">
    <location>
        <position position="1"/>
    </location>
</feature>
<accession>A0AA38G8P7</accession>
<organism evidence="2 3">
    <name type="scientific">Taxus chinensis</name>
    <name type="common">Chinese yew</name>
    <name type="synonym">Taxus wallichiana var. chinensis</name>
    <dbReference type="NCBI Taxonomy" id="29808"/>
    <lineage>
        <taxon>Eukaryota</taxon>
        <taxon>Viridiplantae</taxon>
        <taxon>Streptophyta</taxon>
        <taxon>Embryophyta</taxon>
        <taxon>Tracheophyta</taxon>
        <taxon>Spermatophyta</taxon>
        <taxon>Pinopsida</taxon>
        <taxon>Pinidae</taxon>
        <taxon>Conifers II</taxon>
        <taxon>Cupressales</taxon>
        <taxon>Taxaceae</taxon>
        <taxon>Taxus</taxon>
    </lineage>
</organism>
<sequence length="55" mass="5933">GKNQIFARDPTGPQVHKGHVALPKAARGKAGQQETFTNYHTRGDNSALRPTLPPV</sequence>
<feature type="region of interest" description="Disordered" evidence="1">
    <location>
        <begin position="23"/>
        <end position="55"/>
    </location>
</feature>
<evidence type="ECO:0000256" key="1">
    <source>
        <dbReference type="SAM" id="MobiDB-lite"/>
    </source>
</evidence>
<dbReference type="EMBL" id="JAHRHJ020000004">
    <property type="protein sequence ID" value="KAH9317110.1"/>
    <property type="molecule type" value="Genomic_DNA"/>
</dbReference>